<evidence type="ECO:0000313" key="2">
    <source>
        <dbReference type="EMBL" id="VAW80306.1"/>
    </source>
</evidence>
<proteinExistence type="predicted"/>
<evidence type="ECO:0000259" key="1">
    <source>
        <dbReference type="PROSITE" id="PS51704"/>
    </source>
</evidence>
<sequence length="237" mass="27474">MPHDNIPLLVAHRGYMLNYPENTWRSLQAALQTGACWVEFDIQLCADSEFVMLHDDNFKRTSGTDQVAFETNSYDIQLSVHEPARLGERYTPTPVATLTDTLQRLAEYPHARAMVELKQESINYWGLEKVMQHLLPLLQKHQSQCCLISFNDAALHWCREHSTLDIGWVLHHYNARHLETAKQLQPEFLICDYQKVPPHDRLWDGAWQWMLYDIMDSDAALEWGQRGADLIETADIG</sequence>
<dbReference type="GO" id="GO:0006629">
    <property type="term" value="P:lipid metabolic process"/>
    <property type="evidence" value="ECO:0007669"/>
    <property type="project" value="InterPro"/>
</dbReference>
<dbReference type="PANTHER" id="PTHR46211:SF14">
    <property type="entry name" value="GLYCEROPHOSPHODIESTER PHOSPHODIESTERASE"/>
    <property type="match status" value="1"/>
</dbReference>
<protein>
    <recommendedName>
        <fullName evidence="1">GP-PDE domain-containing protein</fullName>
    </recommendedName>
</protein>
<dbReference type="Pfam" id="PF03009">
    <property type="entry name" value="GDPD"/>
    <property type="match status" value="1"/>
</dbReference>
<dbReference type="SUPFAM" id="SSF51695">
    <property type="entry name" value="PLC-like phosphodiesterases"/>
    <property type="match status" value="1"/>
</dbReference>
<dbReference type="PANTHER" id="PTHR46211">
    <property type="entry name" value="GLYCEROPHOSPHORYL DIESTER PHOSPHODIESTERASE"/>
    <property type="match status" value="1"/>
</dbReference>
<dbReference type="Gene3D" id="3.20.20.190">
    <property type="entry name" value="Phosphatidylinositol (PI) phosphodiesterase"/>
    <property type="match status" value="1"/>
</dbReference>
<reference evidence="2" key="1">
    <citation type="submission" date="2018-06" db="EMBL/GenBank/DDBJ databases">
        <authorList>
            <person name="Zhirakovskaya E."/>
        </authorList>
    </citation>
    <scope>NUCLEOTIDE SEQUENCE</scope>
</reference>
<feature type="non-terminal residue" evidence="2">
    <location>
        <position position="237"/>
    </location>
</feature>
<accession>A0A3B0ZHX1</accession>
<dbReference type="AlphaFoldDB" id="A0A3B0ZHX1"/>
<dbReference type="EMBL" id="UOFK01000219">
    <property type="protein sequence ID" value="VAW80306.1"/>
    <property type="molecule type" value="Genomic_DNA"/>
</dbReference>
<dbReference type="GO" id="GO:0008081">
    <property type="term" value="F:phosphoric diester hydrolase activity"/>
    <property type="evidence" value="ECO:0007669"/>
    <property type="project" value="InterPro"/>
</dbReference>
<dbReference type="InterPro" id="IPR030395">
    <property type="entry name" value="GP_PDE_dom"/>
</dbReference>
<gene>
    <name evidence="2" type="ORF">MNBD_GAMMA13-1983</name>
</gene>
<dbReference type="PROSITE" id="PS51704">
    <property type="entry name" value="GP_PDE"/>
    <property type="match status" value="1"/>
</dbReference>
<feature type="domain" description="GP-PDE" evidence="1">
    <location>
        <begin position="7"/>
        <end position="237"/>
    </location>
</feature>
<dbReference type="InterPro" id="IPR017946">
    <property type="entry name" value="PLC-like_Pdiesterase_TIM-brl"/>
</dbReference>
<name>A0A3B0ZHX1_9ZZZZ</name>
<organism evidence="2">
    <name type="scientific">hydrothermal vent metagenome</name>
    <dbReference type="NCBI Taxonomy" id="652676"/>
    <lineage>
        <taxon>unclassified sequences</taxon>
        <taxon>metagenomes</taxon>
        <taxon>ecological metagenomes</taxon>
    </lineage>
</organism>